<dbReference type="EMBL" id="JARBHA010000001">
    <property type="protein sequence ID" value="KAJ9709499.1"/>
    <property type="molecule type" value="Genomic_DNA"/>
</dbReference>
<dbReference type="Gene3D" id="3.80.10.10">
    <property type="entry name" value="Ribonuclease Inhibitor"/>
    <property type="match status" value="1"/>
</dbReference>
<dbReference type="Pfam" id="PF24758">
    <property type="entry name" value="LRR_At5g56370"/>
    <property type="match status" value="1"/>
</dbReference>
<evidence type="ECO:0000259" key="1">
    <source>
        <dbReference type="SMART" id="SM00579"/>
    </source>
</evidence>
<proteinExistence type="predicted"/>
<dbReference type="PANTHER" id="PTHR31639">
    <property type="entry name" value="F-BOX PROTEIN-LIKE"/>
    <property type="match status" value="1"/>
</dbReference>
<name>A0AA39APR3_VITRO</name>
<dbReference type="AlphaFoldDB" id="A0AA39APR3"/>
<dbReference type="Pfam" id="PF00646">
    <property type="entry name" value="F-box"/>
    <property type="match status" value="1"/>
</dbReference>
<evidence type="ECO:0000313" key="2">
    <source>
        <dbReference type="EMBL" id="KAJ9709499.1"/>
    </source>
</evidence>
<dbReference type="InterPro" id="IPR001810">
    <property type="entry name" value="F-box_dom"/>
</dbReference>
<dbReference type="InterPro" id="IPR055411">
    <property type="entry name" value="LRR_FXL15/At3g58940/PEG3-like"/>
</dbReference>
<gene>
    <name evidence="2" type="ORF">PVL29_001127</name>
</gene>
<dbReference type="SUPFAM" id="SSF81383">
    <property type="entry name" value="F-box domain"/>
    <property type="match status" value="1"/>
</dbReference>
<accession>A0AA39APR3</accession>
<evidence type="ECO:0000313" key="3">
    <source>
        <dbReference type="Proteomes" id="UP001168098"/>
    </source>
</evidence>
<comment type="caution">
    <text evidence="2">The sequence shown here is derived from an EMBL/GenBank/DDBJ whole genome shotgun (WGS) entry which is preliminary data.</text>
</comment>
<dbReference type="InterPro" id="IPR032675">
    <property type="entry name" value="LRR_dom_sf"/>
</dbReference>
<feature type="domain" description="FBD" evidence="1">
    <location>
        <begin position="341"/>
        <end position="412"/>
    </location>
</feature>
<dbReference type="PANTHER" id="PTHR31639:SF237">
    <property type="entry name" value="F-BOX DOMAIN-CONTAINING PROTEIN"/>
    <property type="match status" value="1"/>
</dbReference>
<reference evidence="2 3" key="1">
    <citation type="journal article" date="2023" name="BMC Biotechnol.">
        <title>Vitis rotundifolia cv Carlos genome sequencing.</title>
        <authorList>
            <person name="Huff M."/>
            <person name="Hulse-Kemp A."/>
            <person name="Scheffler B."/>
            <person name="Youngblood R."/>
            <person name="Simpson S."/>
            <person name="Babiker E."/>
            <person name="Staton M."/>
        </authorList>
    </citation>
    <scope>NUCLEOTIDE SEQUENCE [LARGE SCALE GENOMIC DNA]</scope>
    <source>
        <tissue evidence="2">Leaf</tissue>
    </source>
</reference>
<dbReference type="SUPFAM" id="SSF52047">
    <property type="entry name" value="RNI-like"/>
    <property type="match status" value="1"/>
</dbReference>
<organism evidence="2 3">
    <name type="scientific">Vitis rotundifolia</name>
    <name type="common">Muscadine grape</name>
    <dbReference type="NCBI Taxonomy" id="103349"/>
    <lineage>
        <taxon>Eukaryota</taxon>
        <taxon>Viridiplantae</taxon>
        <taxon>Streptophyta</taxon>
        <taxon>Embryophyta</taxon>
        <taxon>Tracheophyta</taxon>
        <taxon>Spermatophyta</taxon>
        <taxon>Magnoliopsida</taxon>
        <taxon>eudicotyledons</taxon>
        <taxon>Gunneridae</taxon>
        <taxon>Pentapetalae</taxon>
        <taxon>rosids</taxon>
        <taxon>Vitales</taxon>
        <taxon>Vitaceae</taxon>
        <taxon>Viteae</taxon>
        <taxon>Vitis</taxon>
    </lineage>
</organism>
<dbReference type="SMART" id="SM00579">
    <property type="entry name" value="FBD"/>
    <property type="match status" value="1"/>
</dbReference>
<dbReference type="Proteomes" id="UP001168098">
    <property type="component" value="Unassembled WGS sequence"/>
</dbReference>
<dbReference type="Pfam" id="PF08387">
    <property type="entry name" value="FBD"/>
    <property type="match status" value="1"/>
</dbReference>
<dbReference type="InterPro" id="IPR006566">
    <property type="entry name" value="FBD"/>
</dbReference>
<dbReference type="InterPro" id="IPR036047">
    <property type="entry name" value="F-box-like_dom_sf"/>
</dbReference>
<protein>
    <recommendedName>
        <fullName evidence="1">FBD domain-containing protein</fullName>
    </recommendedName>
</protein>
<sequence>MDDAPKLDLISNLPLSIIESILVRLPIREAVRTSILSSKWRYRWSGITDLVFEDDLFLLNDKLKKFITQVLLLHAGPIHKFQITTSNLRICPDIDQWILFLSRNDVKEILLELGECEWFTVPSCLFSCQKLTRLELVRCELHPPLTFKGFLHLKILNLHQVSITCEAIQSLVSSCPLLECLSLSYFDCLALNISAPNLKYLFLEGEFKEICLENTPVLVSVTVAMYMSDDFVENFEQSSSCNFIKFFGGAPHLERLIGHIYFTKFLSIGNELGRHPITYHHLKNIELYQVSFEDIKEILVILRLIIYSPNLQELQISGSSNASVSPEVLDLDFWENECPSDCAFKCLQTVKMTDISGLPHEMRFIKFLLENSPILEIMSITPSVYAIEGRIHMVTELLEFRRVSPHAKIKFVLD</sequence>
<keyword evidence="3" id="KW-1185">Reference proteome</keyword>